<evidence type="ECO:0000256" key="3">
    <source>
        <dbReference type="ARBA" id="ARBA00022692"/>
    </source>
</evidence>
<evidence type="ECO:0000256" key="6">
    <source>
        <dbReference type="SAM" id="Phobius"/>
    </source>
</evidence>
<gene>
    <name evidence="7" type="ORF">HXX08_12295</name>
    <name evidence="8" type="ORF">OZ401_001804</name>
</gene>
<feature type="transmembrane region" description="Helical" evidence="6">
    <location>
        <begin position="285"/>
        <end position="305"/>
    </location>
</feature>
<feature type="transmembrane region" description="Helical" evidence="6">
    <location>
        <begin position="158"/>
        <end position="180"/>
    </location>
</feature>
<keyword evidence="5 6" id="KW-0472">Membrane</keyword>
<dbReference type="Proteomes" id="UP000521676">
    <property type="component" value="Unassembled WGS sequence"/>
</dbReference>
<reference evidence="8" key="2">
    <citation type="journal article" date="2024" name="Nature">
        <title>Anoxygenic phototroph of the Chloroflexota uses a type I reaction centre.</title>
        <authorList>
            <person name="Tsuji J.M."/>
            <person name="Shaw N.A."/>
            <person name="Nagashima S."/>
            <person name="Venkiteswaran J.J."/>
            <person name="Schiff S.L."/>
            <person name="Watanabe T."/>
            <person name="Fukui M."/>
            <person name="Hanada S."/>
            <person name="Tank M."/>
            <person name="Neufeld J.D."/>
        </authorList>
    </citation>
    <scope>NUCLEOTIDE SEQUENCE</scope>
    <source>
        <strain evidence="8">L227-S17</strain>
    </source>
</reference>
<comment type="similarity">
    <text evidence="2">Belongs to the autoinducer-2 exporter (AI-2E) (TC 2.A.86) family.</text>
</comment>
<protein>
    <submittedName>
        <fullName evidence="7">AI-2E family transporter</fullName>
    </submittedName>
</protein>
<keyword evidence="4 6" id="KW-1133">Transmembrane helix</keyword>
<feature type="transmembrane region" description="Helical" evidence="6">
    <location>
        <begin position="36"/>
        <end position="56"/>
    </location>
</feature>
<evidence type="ECO:0000313" key="7">
    <source>
        <dbReference type="EMBL" id="NWJ46652.1"/>
    </source>
</evidence>
<evidence type="ECO:0000256" key="4">
    <source>
        <dbReference type="ARBA" id="ARBA00022989"/>
    </source>
</evidence>
<dbReference type="PANTHER" id="PTHR21716">
    <property type="entry name" value="TRANSMEMBRANE PROTEIN"/>
    <property type="match status" value="1"/>
</dbReference>
<evidence type="ECO:0000313" key="9">
    <source>
        <dbReference type="Proteomes" id="UP000521676"/>
    </source>
</evidence>
<feature type="transmembrane region" description="Helical" evidence="6">
    <location>
        <begin position="12"/>
        <end position="30"/>
    </location>
</feature>
<keyword evidence="3 6" id="KW-0812">Transmembrane</keyword>
<dbReference type="PANTHER" id="PTHR21716:SF62">
    <property type="entry name" value="TRANSPORT PROTEIN YDBI-RELATED"/>
    <property type="match status" value="1"/>
</dbReference>
<dbReference type="Pfam" id="PF01594">
    <property type="entry name" value="AI-2E_transport"/>
    <property type="match status" value="1"/>
</dbReference>
<organism evidence="7 9">
    <name type="scientific">Candidatus Chlorohelix allophototropha</name>
    <dbReference type="NCBI Taxonomy" id="3003348"/>
    <lineage>
        <taxon>Bacteria</taxon>
        <taxon>Bacillati</taxon>
        <taxon>Chloroflexota</taxon>
        <taxon>Chloroflexia</taxon>
        <taxon>Candidatus Chloroheliales</taxon>
        <taxon>Candidatus Chloroheliaceae</taxon>
        <taxon>Candidatus Chlorohelix</taxon>
    </lineage>
</organism>
<proteinExistence type="inferred from homology"/>
<dbReference type="GO" id="GO:0016020">
    <property type="term" value="C:membrane"/>
    <property type="evidence" value="ECO:0007669"/>
    <property type="project" value="UniProtKB-SubCell"/>
</dbReference>
<evidence type="ECO:0000313" key="10">
    <source>
        <dbReference type="Proteomes" id="UP001431572"/>
    </source>
</evidence>
<evidence type="ECO:0000256" key="1">
    <source>
        <dbReference type="ARBA" id="ARBA00004141"/>
    </source>
</evidence>
<feature type="transmembrane region" description="Helical" evidence="6">
    <location>
        <begin position="317"/>
        <end position="346"/>
    </location>
</feature>
<dbReference type="RefSeq" id="WP_341467906.1">
    <property type="nucleotide sequence ID" value="NZ_CP128399.1"/>
</dbReference>
<keyword evidence="10" id="KW-1185">Reference proteome</keyword>
<accession>A0A8T7M176</accession>
<dbReference type="Proteomes" id="UP001431572">
    <property type="component" value="Chromosome 1"/>
</dbReference>
<dbReference type="EMBL" id="CP128399">
    <property type="protein sequence ID" value="WJW66022.1"/>
    <property type="molecule type" value="Genomic_DNA"/>
</dbReference>
<feature type="transmembrane region" description="Helical" evidence="6">
    <location>
        <begin position="246"/>
        <end position="273"/>
    </location>
</feature>
<evidence type="ECO:0000313" key="8">
    <source>
        <dbReference type="EMBL" id="WJW66022.1"/>
    </source>
</evidence>
<comment type="subcellular location">
    <subcellularLocation>
        <location evidence="1">Membrane</location>
        <topology evidence="1">Multi-pass membrane protein</topology>
    </subcellularLocation>
</comment>
<feature type="transmembrane region" description="Helical" evidence="6">
    <location>
        <begin position="221"/>
        <end position="240"/>
    </location>
</feature>
<feature type="transmembrane region" description="Helical" evidence="6">
    <location>
        <begin position="63"/>
        <end position="85"/>
    </location>
</feature>
<reference evidence="7 9" key="1">
    <citation type="submission" date="2020-06" db="EMBL/GenBank/DDBJ databases">
        <title>Anoxygenic phototrophic Chloroflexota member uses a Type I reaction center.</title>
        <authorList>
            <person name="Tsuji J.M."/>
            <person name="Shaw N.A."/>
            <person name="Nagashima S."/>
            <person name="Venkiteswaran J."/>
            <person name="Schiff S.L."/>
            <person name="Hanada S."/>
            <person name="Tank M."/>
            <person name="Neufeld J.D."/>
        </authorList>
    </citation>
    <scope>NUCLEOTIDE SEQUENCE [LARGE SCALE GENOMIC DNA]</scope>
    <source>
        <strain evidence="7">L227-S17</strain>
    </source>
</reference>
<sequence>MYPNPSDKTRRWWRIGLLGIAFLFIGWVFLRAQHGLTPFIVGLVLAFVLMPLVDALNRLMPRALAILLVYIMIIGALAGFFIYLVPIIVDQSNKLIQETPRYIDEVQKWLNQTYKEIAQQIPSDYRQPLTDFVNDFSKNAINFVRDIVTGLIGGTFSLVFGTIGFVVGVLIVPFWLFFVLKDKSKGMQTLFNIVAPNLRDDARRVINIISFDLNDYIRGQLILAGSVAILCSIGLLIVGFDTSTSIFLGFIAGMFEVLPIIGPILGAIPAIVVSFFYGSTGNVDLVLKVVILYIIVQQIEGNILVPKIAGDSTKLHPAVVMLVIIIGSEIGGLPGAIVSVPFTALIRDVFVYLYQRTVLGVSPEEAEIKTPGRRDALLAERQRRARRQLKRTEENEEIIAQ</sequence>
<evidence type="ECO:0000256" key="5">
    <source>
        <dbReference type="ARBA" id="ARBA00023136"/>
    </source>
</evidence>
<evidence type="ECO:0000256" key="2">
    <source>
        <dbReference type="ARBA" id="ARBA00009773"/>
    </source>
</evidence>
<dbReference type="EMBL" id="JACATZ010000001">
    <property type="protein sequence ID" value="NWJ46652.1"/>
    <property type="molecule type" value="Genomic_DNA"/>
</dbReference>
<dbReference type="GO" id="GO:0055085">
    <property type="term" value="P:transmembrane transport"/>
    <property type="evidence" value="ECO:0007669"/>
    <property type="project" value="TreeGrafter"/>
</dbReference>
<dbReference type="AlphaFoldDB" id="A0A8T7M176"/>
<dbReference type="InterPro" id="IPR002549">
    <property type="entry name" value="AI-2E-like"/>
</dbReference>
<name>A0A8T7M176_9CHLR</name>